<dbReference type="PIRSF" id="PIRSF035875">
    <property type="entry name" value="RNase_BN"/>
    <property type="match status" value="1"/>
</dbReference>
<name>A0A1I3XKX7_9PROT</name>
<protein>
    <submittedName>
        <fullName evidence="8">Membrane protein</fullName>
    </submittedName>
</protein>
<evidence type="ECO:0000313" key="9">
    <source>
        <dbReference type="Proteomes" id="UP000199473"/>
    </source>
</evidence>
<accession>A0A1I3XKX7</accession>
<keyword evidence="9" id="KW-1185">Reference proteome</keyword>
<feature type="transmembrane region" description="Helical" evidence="7">
    <location>
        <begin position="214"/>
        <end position="234"/>
    </location>
</feature>
<gene>
    <name evidence="8" type="ORF">SAMN02745775_101424</name>
</gene>
<evidence type="ECO:0000256" key="4">
    <source>
        <dbReference type="ARBA" id="ARBA00022989"/>
    </source>
</evidence>
<evidence type="ECO:0000313" key="8">
    <source>
        <dbReference type="EMBL" id="SFK20224.1"/>
    </source>
</evidence>
<dbReference type="PANTHER" id="PTHR30213">
    <property type="entry name" value="INNER MEMBRANE PROTEIN YHJD"/>
    <property type="match status" value="1"/>
</dbReference>
<evidence type="ECO:0000256" key="6">
    <source>
        <dbReference type="SAM" id="MobiDB-lite"/>
    </source>
</evidence>
<dbReference type="AlphaFoldDB" id="A0A1I3XKX7"/>
<evidence type="ECO:0000256" key="7">
    <source>
        <dbReference type="SAM" id="Phobius"/>
    </source>
</evidence>
<feature type="region of interest" description="Disordered" evidence="6">
    <location>
        <begin position="307"/>
        <end position="348"/>
    </location>
</feature>
<keyword evidence="5 7" id="KW-0472">Membrane</keyword>
<feature type="transmembrane region" description="Helical" evidence="7">
    <location>
        <begin position="185"/>
        <end position="202"/>
    </location>
</feature>
<dbReference type="RefSeq" id="WP_092957352.1">
    <property type="nucleotide sequence ID" value="NZ_FOSQ01000001.1"/>
</dbReference>
<dbReference type="PANTHER" id="PTHR30213:SF1">
    <property type="entry name" value="INNER MEMBRANE PROTEIN YHJD"/>
    <property type="match status" value="1"/>
</dbReference>
<feature type="transmembrane region" description="Helical" evidence="7">
    <location>
        <begin position="95"/>
        <end position="117"/>
    </location>
</feature>
<evidence type="ECO:0000256" key="3">
    <source>
        <dbReference type="ARBA" id="ARBA00022692"/>
    </source>
</evidence>
<dbReference type="InterPro" id="IPR017039">
    <property type="entry name" value="Virul_fac_BrkB"/>
</dbReference>
<dbReference type="OrthoDB" id="9797028at2"/>
<feature type="transmembrane region" description="Helical" evidence="7">
    <location>
        <begin position="246"/>
        <end position="270"/>
    </location>
</feature>
<comment type="subcellular location">
    <subcellularLocation>
        <location evidence="1">Cell membrane</location>
        <topology evidence="1">Multi-pass membrane protein</topology>
    </subcellularLocation>
</comment>
<dbReference type="NCBIfam" id="TIGR00765">
    <property type="entry name" value="yihY_not_rbn"/>
    <property type="match status" value="1"/>
</dbReference>
<evidence type="ECO:0000256" key="1">
    <source>
        <dbReference type="ARBA" id="ARBA00004651"/>
    </source>
</evidence>
<organism evidence="8 9">
    <name type="scientific">Falsiroseomonas stagni DSM 19981</name>
    <dbReference type="NCBI Taxonomy" id="1123062"/>
    <lineage>
        <taxon>Bacteria</taxon>
        <taxon>Pseudomonadati</taxon>
        <taxon>Pseudomonadota</taxon>
        <taxon>Alphaproteobacteria</taxon>
        <taxon>Acetobacterales</taxon>
        <taxon>Roseomonadaceae</taxon>
        <taxon>Falsiroseomonas</taxon>
    </lineage>
</organism>
<proteinExistence type="predicted"/>
<evidence type="ECO:0000256" key="2">
    <source>
        <dbReference type="ARBA" id="ARBA00022475"/>
    </source>
</evidence>
<keyword evidence="4 7" id="KW-1133">Transmembrane helix</keyword>
<feature type="transmembrane region" description="Helical" evidence="7">
    <location>
        <begin position="138"/>
        <end position="165"/>
    </location>
</feature>
<dbReference type="STRING" id="1123062.SAMN02745775_101424"/>
<feature type="transmembrane region" description="Helical" evidence="7">
    <location>
        <begin position="28"/>
        <end position="51"/>
    </location>
</feature>
<dbReference type="EMBL" id="FOSQ01000001">
    <property type="protein sequence ID" value="SFK20224.1"/>
    <property type="molecule type" value="Genomic_DNA"/>
</dbReference>
<dbReference type="Pfam" id="PF03631">
    <property type="entry name" value="Virul_fac_BrkB"/>
    <property type="match status" value="1"/>
</dbReference>
<dbReference type="Proteomes" id="UP000199473">
    <property type="component" value="Unassembled WGS sequence"/>
</dbReference>
<keyword evidence="3 7" id="KW-0812">Transmembrane</keyword>
<sequence length="348" mass="35984">MPRRAWSIIKETVEGFIEDEAMTRGAAIACYTMFSIAPLLVVAVAIAGFAFGEEMVSAAVAEQLRALVGREGAAAVEAIMEGVDGDGAGASGVPALISLAVLLITASGVFAELQSALNAIWKAPPPPVTISTLVRARLLSIGLVATTGFLLLVSLIASTIIAALWKWTERLAPELMPLLQGANLLVSYLLTAMLFAAIYKILPDRRLRWRDVAVGALGTALLFGIGKAAIGWYIGGSGIAARYGAAGALVVVLLWVYYSAQVFLLGAEFTRAWSGRLRRRKAHPLGADAPKDIIAAAPGDRVAAAAPNNRITAASPDDPIAAASPDDPIAAASPDDPIAAASPRGPGG</sequence>
<reference evidence="8 9" key="1">
    <citation type="submission" date="2016-10" db="EMBL/GenBank/DDBJ databases">
        <authorList>
            <person name="de Groot N.N."/>
        </authorList>
    </citation>
    <scope>NUCLEOTIDE SEQUENCE [LARGE SCALE GENOMIC DNA]</scope>
    <source>
        <strain evidence="8 9">DSM 19981</strain>
    </source>
</reference>
<evidence type="ECO:0000256" key="5">
    <source>
        <dbReference type="ARBA" id="ARBA00023136"/>
    </source>
</evidence>
<keyword evidence="2" id="KW-1003">Cell membrane</keyword>
<dbReference type="GO" id="GO:0005886">
    <property type="term" value="C:plasma membrane"/>
    <property type="evidence" value="ECO:0007669"/>
    <property type="project" value="UniProtKB-SubCell"/>
</dbReference>